<reference evidence="1 2" key="1">
    <citation type="submission" date="2017-02" db="EMBL/GenBank/DDBJ databases">
        <title>Acinetobacter sp. ANC 4945, whole genome shotgun sequencing project.</title>
        <authorList>
            <person name="Radolfova-Krizova L."/>
            <person name="Al Atrouni A."/>
            <person name="Nemec A."/>
        </authorList>
    </citation>
    <scope>NUCLEOTIDE SEQUENCE [LARGE SCALE GENOMIC DNA]</scope>
    <source>
        <strain evidence="1 2">ANC 4945</strain>
    </source>
</reference>
<gene>
    <name evidence="1" type="ORF">B1202_11925</name>
</gene>
<evidence type="ECO:0000313" key="2">
    <source>
        <dbReference type="Proteomes" id="UP000191160"/>
    </source>
</evidence>
<proteinExistence type="predicted"/>
<accession>A0A1T1GUG5</accession>
<dbReference type="Pfam" id="PF05069">
    <property type="entry name" value="Phage_tail_S"/>
    <property type="match status" value="1"/>
</dbReference>
<keyword evidence="2" id="KW-1185">Reference proteome</keyword>
<dbReference type="InterPro" id="IPR006522">
    <property type="entry name" value="Phage_virion_morphogenesis"/>
</dbReference>
<dbReference type="AlphaFoldDB" id="A0A1T1GUG5"/>
<sequence length="171" mass="18912">MAFALTIKSNQSAISAVMTQLLDIDAEKARLYEDIGLALTNSVQERFIGGFDVDGNPWKVSWRASMKGREGMQGGQTLRDTGRLMNSYTYNVLSNGVEVGTNVFYAPYLHFGATILPKTSQYITFAVGGQYRKVKQVVNPPRTQLGINSADEEMILNIVGSFIDEYLLRGT</sequence>
<protein>
    <submittedName>
        <fullName evidence="1">Virion morphogenesis protein</fullName>
    </submittedName>
</protein>
<dbReference type="RefSeq" id="WP_078190821.1">
    <property type="nucleotide sequence ID" value="NZ_JAMCOZ010000009.1"/>
</dbReference>
<dbReference type="EMBL" id="MVKX01000007">
    <property type="protein sequence ID" value="OOV81256.1"/>
    <property type="molecule type" value="Genomic_DNA"/>
</dbReference>
<comment type="caution">
    <text evidence="1">The sequence shown here is derived from an EMBL/GenBank/DDBJ whole genome shotgun (WGS) entry which is preliminary data.</text>
</comment>
<evidence type="ECO:0000313" key="1">
    <source>
        <dbReference type="EMBL" id="OOV81256.1"/>
    </source>
</evidence>
<dbReference type="Proteomes" id="UP000191160">
    <property type="component" value="Unassembled WGS sequence"/>
</dbReference>
<name>A0A1T1GUG5_9GAMM</name>
<organism evidence="1 2">
    <name type="scientific">Acinetobacter amyesii</name>
    <dbReference type="NCBI Taxonomy" id="2942470"/>
    <lineage>
        <taxon>Bacteria</taxon>
        <taxon>Pseudomonadati</taxon>
        <taxon>Pseudomonadota</taxon>
        <taxon>Gammaproteobacteria</taxon>
        <taxon>Moraxellales</taxon>
        <taxon>Moraxellaceae</taxon>
        <taxon>Acinetobacter</taxon>
    </lineage>
</organism>